<dbReference type="Proteomes" id="UP000663870">
    <property type="component" value="Unassembled WGS sequence"/>
</dbReference>
<feature type="compositionally biased region" description="Polar residues" evidence="1">
    <location>
        <begin position="411"/>
        <end position="423"/>
    </location>
</feature>
<dbReference type="Proteomes" id="UP000663854">
    <property type="component" value="Unassembled WGS sequence"/>
</dbReference>
<protein>
    <recommendedName>
        <fullName evidence="5">F-box domain-containing protein</fullName>
    </recommendedName>
</protein>
<reference evidence="3" key="1">
    <citation type="submission" date="2021-02" db="EMBL/GenBank/DDBJ databases">
        <authorList>
            <person name="Nowell W R."/>
        </authorList>
    </citation>
    <scope>NUCLEOTIDE SEQUENCE</scope>
</reference>
<proteinExistence type="predicted"/>
<evidence type="ECO:0000313" key="2">
    <source>
        <dbReference type="EMBL" id="CAF1306686.1"/>
    </source>
</evidence>
<name>A0A815Z2I6_9BILA</name>
<dbReference type="AlphaFoldDB" id="A0A815Z2I6"/>
<feature type="region of interest" description="Disordered" evidence="1">
    <location>
        <begin position="347"/>
        <end position="374"/>
    </location>
</feature>
<comment type="caution">
    <text evidence="3">The sequence shown here is derived from an EMBL/GenBank/DDBJ whole genome shotgun (WGS) entry which is preliminary data.</text>
</comment>
<accession>A0A815Z2I6</accession>
<feature type="region of interest" description="Disordered" evidence="1">
    <location>
        <begin position="396"/>
        <end position="423"/>
    </location>
</feature>
<evidence type="ECO:0008006" key="5">
    <source>
        <dbReference type="Google" id="ProtNLM"/>
    </source>
</evidence>
<keyword evidence="4" id="KW-1185">Reference proteome</keyword>
<dbReference type="EMBL" id="CAJNOH010002700">
    <property type="protein sequence ID" value="CAF1306686.1"/>
    <property type="molecule type" value="Genomic_DNA"/>
</dbReference>
<gene>
    <name evidence="3" type="ORF">JXQ802_LOCUS45888</name>
    <name evidence="2" type="ORF">PYM288_LOCUS30200</name>
</gene>
<feature type="compositionally biased region" description="Basic and acidic residues" evidence="1">
    <location>
        <begin position="400"/>
        <end position="410"/>
    </location>
</feature>
<evidence type="ECO:0000256" key="1">
    <source>
        <dbReference type="SAM" id="MobiDB-lite"/>
    </source>
</evidence>
<evidence type="ECO:0000313" key="3">
    <source>
        <dbReference type="EMBL" id="CAF1577807.1"/>
    </source>
</evidence>
<dbReference type="EMBL" id="CAJNOL010003950">
    <property type="protein sequence ID" value="CAF1577807.1"/>
    <property type="molecule type" value="Genomic_DNA"/>
</dbReference>
<organism evidence="3 4">
    <name type="scientific">Rotaria sordida</name>
    <dbReference type="NCBI Taxonomy" id="392033"/>
    <lineage>
        <taxon>Eukaryota</taxon>
        <taxon>Metazoa</taxon>
        <taxon>Spiralia</taxon>
        <taxon>Gnathifera</taxon>
        <taxon>Rotifera</taxon>
        <taxon>Eurotatoria</taxon>
        <taxon>Bdelloidea</taxon>
        <taxon>Philodinida</taxon>
        <taxon>Philodinidae</taxon>
        <taxon>Rotaria</taxon>
    </lineage>
</organism>
<sequence length="423" mass="49141">MSERKRQKMDEINNQNLNSVMITKFEQLPNEMILICFSYLSFYWLYETFSCLNQRFNKLILQQTKNSIDLDSIPDENILTFCFKLNNFLRITKNYPLSISTYNEQRFTLIMKDNLFQDKFSKLKSLILSDIHAEPIFNAIFDRRTKLYKTLQRLTLQEISESEEHGHDVERLCRQLISSKMKSLKYLNLNVKPYSCGCEFGIQSRDNDVDLQFQYLSTHEKSLSNLETLIIGDIPDEYDACTKTKLSFYTLTEELLPSLPKLKNLIINSIHFGQNRHHQLYLMPQPTIKTNAVIKLNLESIKIWTNKEWNNENADKQNKKLLKDFFLGANSSDVTTIKTFYINNKTPASSRSTEEIPSVDITDLPTSSHDENTEITCTTKISSPIETSNLSNLDNVSKNALEHENEHEIFDNSNVSSNTDNPT</sequence>
<evidence type="ECO:0000313" key="4">
    <source>
        <dbReference type="Proteomes" id="UP000663870"/>
    </source>
</evidence>